<dbReference type="EMBL" id="MHOT01000026">
    <property type="protein sequence ID" value="OGZ67948.1"/>
    <property type="molecule type" value="Genomic_DNA"/>
</dbReference>
<dbReference type="STRING" id="1802207.A3D44_01520"/>
<evidence type="ECO:0000313" key="2">
    <source>
        <dbReference type="EMBL" id="OGZ67948.1"/>
    </source>
</evidence>
<name>A0A1G2I1M3_9BACT</name>
<dbReference type="Pfam" id="PF15919">
    <property type="entry name" value="HicB_lk_antitox"/>
    <property type="match status" value="1"/>
</dbReference>
<dbReference type="AlphaFoldDB" id="A0A1G2I1M3"/>
<accession>A0A1G2I1M3</accession>
<proteinExistence type="predicted"/>
<gene>
    <name evidence="2" type="ORF">A3D44_01520</name>
</gene>
<comment type="caution">
    <text evidence="2">The sequence shown here is derived from an EMBL/GenBank/DDBJ whole genome shotgun (WGS) entry which is preliminary data.</text>
</comment>
<dbReference type="InterPro" id="IPR035069">
    <property type="entry name" value="TTHA1013/TTHA0281-like"/>
</dbReference>
<protein>
    <recommendedName>
        <fullName evidence="1">HicB-like antitoxin of toxin-antitoxin system domain-containing protein</fullName>
    </recommendedName>
</protein>
<feature type="domain" description="HicB-like antitoxin of toxin-antitoxin system" evidence="1">
    <location>
        <begin position="13"/>
        <end position="66"/>
    </location>
</feature>
<evidence type="ECO:0000259" key="1">
    <source>
        <dbReference type="Pfam" id="PF15919"/>
    </source>
</evidence>
<sequence length="76" mass="8876">MKHQIEKIYHYDVVFENNADRYTVTVPNLPGLVTEGDNLKEAREMAKDAIRCYIEALLKDRIIVNKIKKENIKLAM</sequence>
<dbReference type="InterPro" id="IPR031807">
    <property type="entry name" value="HicB-like"/>
</dbReference>
<dbReference type="SUPFAM" id="SSF143100">
    <property type="entry name" value="TTHA1013/TTHA0281-like"/>
    <property type="match status" value="1"/>
</dbReference>
<reference evidence="2 3" key="1">
    <citation type="journal article" date="2016" name="Nat. Commun.">
        <title>Thousands of microbial genomes shed light on interconnected biogeochemical processes in an aquifer system.</title>
        <authorList>
            <person name="Anantharaman K."/>
            <person name="Brown C.T."/>
            <person name="Hug L.A."/>
            <person name="Sharon I."/>
            <person name="Castelle C.J."/>
            <person name="Probst A.J."/>
            <person name="Thomas B.C."/>
            <person name="Singh A."/>
            <person name="Wilkins M.J."/>
            <person name="Karaoz U."/>
            <person name="Brodie E.L."/>
            <person name="Williams K.H."/>
            <person name="Hubbard S.S."/>
            <person name="Banfield J.F."/>
        </authorList>
    </citation>
    <scope>NUCLEOTIDE SEQUENCE [LARGE SCALE GENOMIC DNA]</scope>
</reference>
<dbReference type="Gene3D" id="3.30.160.250">
    <property type="match status" value="1"/>
</dbReference>
<dbReference type="Proteomes" id="UP000178820">
    <property type="component" value="Unassembled WGS sequence"/>
</dbReference>
<evidence type="ECO:0000313" key="3">
    <source>
        <dbReference type="Proteomes" id="UP000178820"/>
    </source>
</evidence>
<organism evidence="2 3">
    <name type="scientific">Candidatus Staskawiczbacteria bacterium RIFCSPHIGHO2_02_FULL_42_22</name>
    <dbReference type="NCBI Taxonomy" id="1802207"/>
    <lineage>
        <taxon>Bacteria</taxon>
        <taxon>Candidatus Staskawicziibacteriota</taxon>
    </lineage>
</organism>